<proteinExistence type="inferred from homology"/>
<dbReference type="FunCoup" id="D2V8W1">
    <property type="interactions" value="23"/>
</dbReference>
<feature type="transmembrane region" description="Helical" evidence="8">
    <location>
        <begin position="293"/>
        <end position="313"/>
    </location>
</feature>
<sequence length="999" mass="114499">MTQQPILSLLSKNLEPFEYQYDQTNGENRNFAVGAYYVSTLSSLKEGKPKVSDRPGLYFSYNFHTDHVSPIIYQPAVSVQDYRLVKFADLSVAVQQPNNYYRLGYSIIRRVDIANSSFSYQCSFNSTNYDVWIDPDYKFTYTGFHVVAGIPLLVISVTLLSVLSLCCVNKFAITKHNRSLLLKDEEEEQYFDEIHTEMCMTSKEKEGFKQKKKDYQDFIIYKHRRNFFGETLFKKPIPNSETNSFDQADDEEKFTDLKSKLKHNFTISLLFDTQLVNQCGTDVYYYMWFSKYLIVYVVVCGLVACGSLLPTYLTTTDYNVSFGDFSSTSIANMSIKTNDKIYVFFLVTIAFPILGLVFIYGLNRLSRQLIKSRTNIGSLYTVMVNGISRSVRDRKKLLEDFKQRYGDCVVDAHLALDLNNLSELDEKREDLERMLRGAEREYEKSGRRPQIKVKGLMGFFGKKVDAIEEYSKALESVNKEINILRLNPNKTIHGTGYGFVTFSTMDDAQRCLNEHKDINCCCGISIPWWLCSPSGWGYGGIERAPEPDDVLFENLSIGSTNRWVRSLISSAVITSFLLLIYAISTTVSWYYWYKGQNYSSVKDYFIDTDASVIGVDTLALVLMVLAELLPEAVSLTNEIVKPVIEVLSDYEKHPSRTSRRKTILRKTIFFITLSIMIFPFFIRWIKAVWGVSMNADFPFNNYAYFFNFIGTEVATLIMALCTIAKSLEYTFMFIIIMVKYRFSDNGNGNRELERLPFDYEANIGVKIAILMLTLLYGSAVPCMFAFSLIYYVVTYYLDKYLILYFFEKAPDSDGTLMRTTSDTLAYYLSIYPILVIFMIPSLASLWSTWLIYLPTIFVFYMVVRIVRNRMSRSEMDMLVVSLSSMPHDDIEKQEEVDINAGDSLEMEVTDSASPSSPISIPQRIPVKNGIATSSIRSLMSFVAGEEQVVSIYDKEVEKRLDVDQRKQSKTKKVNPNTPTIPYPTSIGNVLKIGIFGLLL</sequence>
<dbReference type="InterPro" id="IPR035979">
    <property type="entry name" value="RBD_domain_sf"/>
</dbReference>
<gene>
    <name evidence="12" type="ORF">NAEGRDRAFT_65302</name>
</gene>
<dbReference type="PANTHER" id="PTHR13018">
    <property type="entry name" value="PROBABLE MEMBRANE PROTEIN DUF221-RELATED"/>
    <property type="match status" value="1"/>
</dbReference>
<dbReference type="PANTHER" id="PTHR13018:SF5">
    <property type="entry name" value="RE44586P"/>
    <property type="match status" value="1"/>
</dbReference>
<dbReference type="GO" id="GO:0005886">
    <property type="term" value="C:plasma membrane"/>
    <property type="evidence" value="ECO:0007669"/>
    <property type="project" value="TreeGrafter"/>
</dbReference>
<evidence type="ECO:0000259" key="11">
    <source>
        <dbReference type="Pfam" id="PF14703"/>
    </source>
</evidence>
<evidence type="ECO:0000256" key="5">
    <source>
        <dbReference type="ARBA" id="ARBA00022989"/>
    </source>
</evidence>
<feature type="transmembrane region" description="Helical" evidence="8">
    <location>
        <begin position="612"/>
        <end position="629"/>
    </location>
</feature>
<evidence type="ECO:0000259" key="10">
    <source>
        <dbReference type="Pfam" id="PF13967"/>
    </source>
</evidence>
<feature type="transmembrane region" description="Helical" evidence="8">
    <location>
        <begin position="663"/>
        <end position="682"/>
    </location>
</feature>
<feature type="transmembrane region" description="Helical" evidence="8">
    <location>
        <begin position="567"/>
        <end position="592"/>
    </location>
</feature>
<dbReference type="VEuPathDB" id="AmoebaDB:NAEGRDRAFT_65302"/>
<evidence type="ECO:0000256" key="1">
    <source>
        <dbReference type="ARBA" id="ARBA00004127"/>
    </source>
</evidence>
<feature type="transmembrane region" description="Helical" evidence="8">
    <location>
        <begin position="341"/>
        <end position="363"/>
    </location>
</feature>
<dbReference type="InterPro" id="IPR003864">
    <property type="entry name" value="CSC1/OSCA1-like_7TM"/>
</dbReference>
<keyword evidence="6 8" id="KW-0472">Membrane</keyword>
<evidence type="ECO:0000259" key="9">
    <source>
        <dbReference type="Pfam" id="PF02714"/>
    </source>
</evidence>
<evidence type="ECO:0000313" key="13">
    <source>
        <dbReference type="Proteomes" id="UP000006671"/>
    </source>
</evidence>
<comment type="similarity">
    <text evidence="2">Belongs to the CSC1 (TC 1.A.17) family.</text>
</comment>
<dbReference type="AlphaFoldDB" id="D2V8W1"/>
<feature type="domain" description="CSC1/OSCA1-like N-terminal transmembrane" evidence="10">
    <location>
        <begin position="272"/>
        <end position="360"/>
    </location>
</feature>
<keyword evidence="13" id="KW-1185">Reference proteome</keyword>
<dbReference type="GO" id="GO:0003676">
    <property type="term" value="F:nucleic acid binding"/>
    <property type="evidence" value="ECO:0007669"/>
    <property type="project" value="InterPro"/>
</dbReference>
<dbReference type="InParanoid" id="D2V8W1"/>
<feature type="coiled-coil region" evidence="7">
    <location>
        <begin position="414"/>
        <end position="487"/>
    </location>
</feature>
<dbReference type="eggNOG" id="KOG1134">
    <property type="taxonomic scope" value="Eukaryota"/>
</dbReference>
<feature type="transmembrane region" description="Helical" evidence="8">
    <location>
        <begin position="702"/>
        <end position="720"/>
    </location>
</feature>
<dbReference type="EMBL" id="GG738857">
    <property type="protein sequence ID" value="EFC46760.1"/>
    <property type="molecule type" value="Genomic_DNA"/>
</dbReference>
<dbReference type="Pfam" id="PF02714">
    <property type="entry name" value="RSN1_7TM"/>
    <property type="match status" value="1"/>
</dbReference>
<feature type="domain" description="CSC1/OSCA1-like cytosolic" evidence="11">
    <location>
        <begin position="380"/>
        <end position="554"/>
    </location>
</feature>
<dbReference type="RefSeq" id="XP_002679504.1">
    <property type="nucleotide sequence ID" value="XM_002679458.1"/>
</dbReference>
<evidence type="ECO:0000313" key="12">
    <source>
        <dbReference type="EMBL" id="EFC46760.1"/>
    </source>
</evidence>
<keyword evidence="3" id="KW-0813">Transport</keyword>
<dbReference type="OMA" id="FAITKHN"/>
<comment type="subcellular location">
    <subcellularLocation>
        <location evidence="1">Endomembrane system</location>
        <topology evidence="1">Multi-pass membrane protein</topology>
    </subcellularLocation>
</comment>
<dbReference type="Pfam" id="PF14703">
    <property type="entry name" value="PHM7_cyt"/>
    <property type="match status" value="1"/>
</dbReference>
<dbReference type="InterPro" id="IPR045122">
    <property type="entry name" value="Csc1-like"/>
</dbReference>
<keyword evidence="4 8" id="KW-0812">Transmembrane</keyword>
<keyword evidence="7" id="KW-0175">Coiled coil</keyword>
<dbReference type="GO" id="GO:0005227">
    <property type="term" value="F:calcium-activated cation channel activity"/>
    <property type="evidence" value="ECO:0007669"/>
    <property type="project" value="InterPro"/>
</dbReference>
<evidence type="ECO:0000256" key="2">
    <source>
        <dbReference type="ARBA" id="ARBA00007779"/>
    </source>
</evidence>
<name>D2V8W1_NAEGR</name>
<feature type="transmembrane region" description="Helical" evidence="8">
    <location>
        <begin position="763"/>
        <end position="793"/>
    </location>
</feature>
<evidence type="ECO:0000256" key="8">
    <source>
        <dbReference type="SAM" id="Phobius"/>
    </source>
</evidence>
<feature type="transmembrane region" description="Helical" evidence="8">
    <location>
        <begin position="144"/>
        <end position="168"/>
    </location>
</feature>
<dbReference type="InterPro" id="IPR027815">
    <property type="entry name" value="CSC1/OSCA1-like_cyt"/>
</dbReference>
<dbReference type="GeneID" id="8859745"/>
<dbReference type="KEGG" id="ngr:NAEGRDRAFT_65302"/>
<dbReference type="OrthoDB" id="6437480at2759"/>
<evidence type="ECO:0000256" key="6">
    <source>
        <dbReference type="ARBA" id="ARBA00023136"/>
    </source>
</evidence>
<protein>
    <submittedName>
        <fullName evidence="12">Predicted protein</fullName>
    </submittedName>
</protein>
<evidence type="ECO:0000256" key="4">
    <source>
        <dbReference type="ARBA" id="ARBA00022692"/>
    </source>
</evidence>
<evidence type="ECO:0000256" key="3">
    <source>
        <dbReference type="ARBA" id="ARBA00022448"/>
    </source>
</evidence>
<organism evidence="13">
    <name type="scientific">Naegleria gruberi</name>
    <name type="common">Amoeba</name>
    <dbReference type="NCBI Taxonomy" id="5762"/>
    <lineage>
        <taxon>Eukaryota</taxon>
        <taxon>Discoba</taxon>
        <taxon>Heterolobosea</taxon>
        <taxon>Tetramitia</taxon>
        <taxon>Eutetramitia</taxon>
        <taxon>Vahlkampfiidae</taxon>
        <taxon>Naegleria</taxon>
    </lineage>
</organism>
<evidence type="ECO:0000256" key="7">
    <source>
        <dbReference type="SAM" id="Coils"/>
    </source>
</evidence>
<feature type="domain" description="CSC1/OSCA1-like 7TM region" evidence="9">
    <location>
        <begin position="622"/>
        <end position="836"/>
    </location>
</feature>
<dbReference type="InterPro" id="IPR032880">
    <property type="entry name" value="CSC1/OSCA1-like_N"/>
</dbReference>
<accession>D2V8W1</accession>
<dbReference type="GO" id="GO:0012505">
    <property type="term" value="C:endomembrane system"/>
    <property type="evidence" value="ECO:0007669"/>
    <property type="project" value="UniProtKB-SubCell"/>
</dbReference>
<dbReference type="CDD" id="cd00590">
    <property type="entry name" value="RRM_SF"/>
    <property type="match status" value="1"/>
</dbReference>
<dbReference type="Proteomes" id="UP000006671">
    <property type="component" value="Unassembled WGS sequence"/>
</dbReference>
<reference evidence="12 13" key="1">
    <citation type="journal article" date="2010" name="Cell">
        <title>The genome of Naegleria gruberi illuminates early eukaryotic versatility.</title>
        <authorList>
            <person name="Fritz-Laylin L.K."/>
            <person name="Prochnik S.E."/>
            <person name="Ginger M.L."/>
            <person name="Dacks J.B."/>
            <person name="Carpenter M.L."/>
            <person name="Field M.C."/>
            <person name="Kuo A."/>
            <person name="Paredez A."/>
            <person name="Chapman J."/>
            <person name="Pham J."/>
            <person name="Shu S."/>
            <person name="Neupane R."/>
            <person name="Cipriano M."/>
            <person name="Mancuso J."/>
            <person name="Tu H."/>
            <person name="Salamov A."/>
            <person name="Lindquist E."/>
            <person name="Shapiro H."/>
            <person name="Lucas S."/>
            <person name="Grigoriev I.V."/>
            <person name="Cande W.Z."/>
            <person name="Fulton C."/>
            <person name="Rokhsar D.S."/>
            <person name="Dawson S.C."/>
        </authorList>
    </citation>
    <scope>NUCLEOTIDE SEQUENCE [LARGE SCALE GENOMIC DNA]</scope>
    <source>
        <strain evidence="12 13">NEG-M</strain>
    </source>
</reference>
<dbReference type="Pfam" id="PF13967">
    <property type="entry name" value="RSN1_TM"/>
    <property type="match status" value="1"/>
</dbReference>
<keyword evidence="5 8" id="KW-1133">Transmembrane helix</keyword>
<dbReference type="SUPFAM" id="SSF54928">
    <property type="entry name" value="RNA-binding domain, RBD"/>
    <property type="match status" value="1"/>
</dbReference>
<feature type="transmembrane region" description="Helical" evidence="8">
    <location>
        <begin position="824"/>
        <end position="843"/>
    </location>
</feature>